<evidence type="ECO:0000256" key="1">
    <source>
        <dbReference type="ARBA" id="ARBA00023015"/>
    </source>
</evidence>
<proteinExistence type="predicted"/>
<evidence type="ECO:0000256" key="2">
    <source>
        <dbReference type="ARBA" id="ARBA00023125"/>
    </source>
</evidence>
<dbReference type="AlphaFoldDB" id="A0A437PZP2"/>
<dbReference type="PANTHER" id="PTHR43436:SF1">
    <property type="entry name" value="TRANSCRIPTIONAL REGULATORY PROTEIN"/>
    <property type="match status" value="1"/>
</dbReference>
<keyword evidence="1" id="KW-0805">Transcription regulation</keyword>
<evidence type="ECO:0000313" key="6">
    <source>
        <dbReference type="Proteomes" id="UP000283128"/>
    </source>
</evidence>
<dbReference type="PROSITE" id="PS01124">
    <property type="entry name" value="HTH_ARAC_FAMILY_2"/>
    <property type="match status" value="1"/>
</dbReference>
<dbReference type="InterPro" id="IPR018062">
    <property type="entry name" value="HTH_AraC-typ_CS"/>
</dbReference>
<keyword evidence="3" id="KW-0804">Transcription</keyword>
<evidence type="ECO:0000259" key="4">
    <source>
        <dbReference type="PROSITE" id="PS01124"/>
    </source>
</evidence>
<dbReference type="Pfam" id="PF06719">
    <property type="entry name" value="AraC_N"/>
    <property type="match status" value="1"/>
</dbReference>
<accession>A0A437PZP2</accession>
<organism evidence="5 6">
    <name type="scientific">Streptomyces antnestii</name>
    <dbReference type="NCBI Taxonomy" id="2494256"/>
    <lineage>
        <taxon>Bacteria</taxon>
        <taxon>Bacillati</taxon>
        <taxon>Actinomycetota</taxon>
        <taxon>Actinomycetes</taxon>
        <taxon>Kitasatosporales</taxon>
        <taxon>Streptomycetaceae</taxon>
        <taxon>Streptomyces</taxon>
    </lineage>
</organism>
<reference evidence="5 6" key="1">
    <citation type="submission" date="2019-01" db="EMBL/GenBank/DDBJ databases">
        <title>Genome sequences of Streptomyces and Rhizobium isolates collected from root and soil.</title>
        <authorList>
            <person name="Chhettri S."/>
            <person name="Sevigny J.L."/>
            <person name="Sen A."/>
            <person name="Ennis N."/>
            <person name="Tisa L."/>
        </authorList>
    </citation>
    <scope>NUCLEOTIDE SEQUENCE [LARGE SCALE GENOMIC DNA]</scope>
    <source>
        <strain evidence="5 6">San01</strain>
    </source>
</reference>
<feature type="domain" description="HTH araC/xylS-type" evidence="4">
    <location>
        <begin position="207"/>
        <end position="305"/>
    </location>
</feature>
<keyword evidence="2" id="KW-0238">DNA-binding</keyword>
<dbReference type="Pfam" id="PF12833">
    <property type="entry name" value="HTH_18"/>
    <property type="match status" value="1"/>
</dbReference>
<dbReference type="PANTHER" id="PTHR43436">
    <property type="entry name" value="ARAC-FAMILY TRANSCRIPTIONAL REGULATOR"/>
    <property type="match status" value="1"/>
</dbReference>
<dbReference type="SMART" id="SM00342">
    <property type="entry name" value="HTH_ARAC"/>
    <property type="match status" value="1"/>
</dbReference>
<dbReference type="OrthoDB" id="2060755at2"/>
<evidence type="ECO:0000256" key="3">
    <source>
        <dbReference type="ARBA" id="ARBA00023163"/>
    </source>
</evidence>
<dbReference type="InterPro" id="IPR009594">
    <property type="entry name" value="Tscrpt_reg_HTH_AraC_N"/>
</dbReference>
<evidence type="ECO:0000313" key="5">
    <source>
        <dbReference type="EMBL" id="RVU27685.1"/>
    </source>
</evidence>
<dbReference type="RefSeq" id="WP_127826841.1">
    <property type="nucleotide sequence ID" value="NZ_RZYA01000002.1"/>
</dbReference>
<dbReference type="Gene3D" id="1.10.10.60">
    <property type="entry name" value="Homeodomain-like"/>
    <property type="match status" value="2"/>
</dbReference>
<dbReference type="PROSITE" id="PS00041">
    <property type="entry name" value="HTH_ARAC_FAMILY_1"/>
    <property type="match status" value="1"/>
</dbReference>
<comment type="caution">
    <text evidence="5">The sequence shown here is derived from an EMBL/GenBank/DDBJ whole genome shotgun (WGS) entry which is preliminary data.</text>
</comment>
<dbReference type="InterPro" id="IPR018060">
    <property type="entry name" value="HTH_AraC"/>
</dbReference>
<name>A0A437PZP2_9ACTN</name>
<dbReference type="SUPFAM" id="SSF46689">
    <property type="entry name" value="Homeodomain-like"/>
    <property type="match status" value="2"/>
</dbReference>
<keyword evidence="6" id="KW-1185">Reference proteome</keyword>
<dbReference type="InterPro" id="IPR009057">
    <property type="entry name" value="Homeodomain-like_sf"/>
</dbReference>
<dbReference type="GO" id="GO:0043565">
    <property type="term" value="F:sequence-specific DNA binding"/>
    <property type="evidence" value="ECO:0007669"/>
    <property type="project" value="InterPro"/>
</dbReference>
<gene>
    <name evidence="5" type="ORF">EOT10_05105</name>
</gene>
<sequence>MVRSVPPLEDRLTPGDLVAELAERAPDIGGNVGLWPGLTIYRFHEPAAPTWEEVQSLSLCVVAQGRKCVTVDGEPYFYDPFKYLVLNNHLHFQAEILEASPAKSFLSFVLQIDPVIVRKVSVEMLEQRRSEMLAEATPKPSTAFVSALDAGLMSSVIRFLRALTTGPDRRILAPAYLQEMVYRVLQAEQYERLLEIAASQQNHDPVARVIAYLHENLAEPVTVADLAEQVAMSPSGFTALFRQSTGKSPYQFLKEMRLTRARDLLVRGSGTVASVSRAVGYPHASHFNNEFRRRFGLSPRAYCDLSVLRSELGHRPETAPQ</sequence>
<protein>
    <submittedName>
        <fullName evidence="5">AraC family transcriptional regulator</fullName>
    </submittedName>
</protein>
<dbReference type="EMBL" id="RZYA01000002">
    <property type="protein sequence ID" value="RVU27685.1"/>
    <property type="molecule type" value="Genomic_DNA"/>
</dbReference>
<dbReference type="Proteomes" id="UP000283128">
    <property type="component" value="Unassembled WGS sequence"/>
</dbReference>
<dbReference type="GO" id="GO:0003700">
    <property type="term" value="F:DNA-binding transcription factor activity"/>
    <property type="evidence" value="ECO:0007669"/>
    <property type="project" value="InterPro"/>
</dbReference>